<gene>
    <name evidence="6" type="ORF">F5X68DRAFT_273996</name>
</gene>
<evidence type="ECO:0000256" key="1">
    <source>
        <dbReference type="ARBA" id="ARBA00004123"/>
    </source>
</evidence>
<dbReference type="PANTHER" id="PTHR15321:SF3">
    <property type="entry name" value="TP53-BINDING PROTEIN 1"/>
    <property type="match status" value="1"/>
</dbReference>
<evidence type="ECO:0000259" key="5">
    <source>
        <dbReference type="PROSITE" id="PS50172"/>
    </source>
</evidence>
<feature type="compositionally biased region" description="Basic and acidic residues" evidence="4">
    <location>
        <begin position="461"/>
        <end position="475"/>
    </location>
</feature>
<name>A0A9P8VGS3_9PEZI</name>
<proteinExistence type="predicted"/>
<feature type="region of interest" description="Disordered" evidence="4">
    <location>
        <begin position="67"/>
        <end position="130"/>
    </location>
</feature>
<sequence length="970" mass="105476">MDTSQASPTQQNDDRDYEPHTRDDSIIPATQLDYQQAADNAPEEAAQADAEAEEIINFARFSFHEINSDSQQTDIEPSSPVLGPGPSLSNSRRGWHMRTSSSQQHSSLQRPETQTPFRQAHPAPETPAAANNPFAGNAMFGGQAIAATQLFGQTQQSSPFKIGSPTSSRPTPAMQMHQSISPNMAESPFQDGFNITPPTVRSNARHVPTSVPRGAGSSLHTPAPGRWRGYVGQDTPTAAVARNTQREPMAHYESMQESQERRKRQRTKSPPRQTNGSDSDDEKKTAKAKRMRVEEIKKAVDQDLAQVRTPRTGFRGDVQVPDTTRKDRNAQASRSLPVIEDEVDEDEGSTVADSQEPTLTARRLGALTTVPRSPDQPERPERPAAEPGYVSSNERVPDSTTCTQTKEVENPPAPSATQPASPDGRLPHTSPDVDVILETSPLRQPDPDVEADTIEAPEPSLHNHDSFDRLPEPSRRSGRVARPSAKAKLVMSDDVGTPKVTKSTGSATISSTEKNRSYSNVLVIPESSPRLQPRASIPNLPSSPPAPPSALPVSVVQAADEPRTPDAPQSTAPAVMSGSSSSLSSLSTMTDPSMPSTQEASVVGTPRSRPELPQLRTALDGLKGSHFKYRRSGRIPRRGSTSTDELGRSSTPVGFENSIIKPAKKAPFKSIRTAPQPGGDKLFSGMAFAVSFQSQRPGENGDAFDKRMELGKEVEGIIIDGGGRLLAEGFNELFDSAALRSMAISPTSEGDAPSSNNLGLAEDSRGLGFTALVADGHSRKVKYMQALALGLPCISDRWITDCVAKRAILDWAPYLLCAGQSTFLRGAVRSRFLTPYPAAEARLVDVVEQRAQLLAGSKILLVMKKSRQEDKKMLYVFLTHVLGASLLRAYGMADAQEMMRHRDQLGSPFDLVYIDENTGTEQALFERTAAPRRKRATQTQLPRRVRTLNDELVIQSLILGRMIEEGEWEA</sequence>
<feature type="compositionally biased region" description="Basic and acidic residues" evidence="4">
    <location>
        <begin position="281"/>
        <end position="301"/>
    </location>
</feature>
<evidence type="ECO:0000256" key="2">
    <source>
        <dbReference type="ARBA" id="ARBA00022763"/>
    </source>
</evidence>
<dbReference type="AlphaFoldDB" id="A0A9P8VGS3"/>
<evidence type="ECO:0000256" key="4">
    <source>
        <dbReference type="SAM" id="MobiDB-lite"/>
    </source>
</evidence>
<dbReference type="PANTHER" id="PTHR15321">
    <property type="entry name" value="TUMOR SUPPRESSOR P53-BINDING PROTEIN 1"/>
    <property type="match status" value="1"/>
</dbReference>
<dbReference type="GO" id="GO:0005634">
    <property type="term" value="C:nucleus"/>
    <property type="evidence" value="ECO:0007669"/>
    <property type="project" value="UniProtKB-SubCell"/>
</dbReference>
<dbReference type="InterPro" id="IPR047252">
    <property type="entry name" value="TP53BP1-like"/>
</dbReference>
<dbReference type="OrthoDB" id="129353at2759"/>
<feature type="compositionally biased region" description="Low complexity" evidence="4">
    <location>
        <begin position="570"/>
        <end position="596"/>
    </location>
</feature>
<comment type="subcellular location">
    <subcellularLocation>
        <location evidence="1">Nucleus</location>
    </subcellularLocation>
</comment>
<dbReference type="SUPFAM" id="SSF52113">
    <property type="entry name" value="BRCT domain"/>
    <property type="match status" value="1"/>
</dbReference>
<keyword evidence="7" id="KW-1185">Reference proteome</keyword>
<dbReference type="GO" id="GO:0000077">
    <property type="term" value="P:DNA damage checkpoint signaling"/>
    <property type="evidence" value="ECO:0007669"/>
    <property type="project" value="TreeGrafter"/>
</dbReference>
<feature type="compositionally biased region" description="Polar residues" evidence="4">
    <location>
        <begin position="390"/>
        <end position="405"/>
    </location>
</feature>
<keyword evidence="2" id="KW-0227">DNA damage</keyword>
<feature type="domain" description="BRCT" evidence="5">
    <location>
        <begin position="678"/>
        <end position="816"/>
    </location>
</feature>
<dbReference type="InterPro" id="IPR047249">
    <property type="entry name" value="BRCT_p53bp1-like_rpt1"/>
</dbReference>
<feature type="region of interest" description="Disordered" evidence="4">
    <location>
        <begin position="1"/>
        <end position="52"/>
    </location>
</feature>
<dbReference type="PROSITE" id="PS50172">
    <property type="entry name" value="BRCT"/>
    <property type="match status" value="1"/>
</dbReference>
<evidence type="ECO:0000313" key="6">
    <source>
        <dbReference type="EMBL" id="KAH6691364.1"/>
    </source>
</evidence>
<dbReference type="Proteomes" id="UP000770015">
    <property type="component" value="Unassembled WGS sequence"/>
</dbReference>
<dbReference type="InterPro" id="IPR001357">
    <property type="entry name" value="BRCT_dom"/>
</dbReference>
<feature type="compositionally biased region" description="Polar residues" evidence="4">
    <location>
        <begin position="1"/>
        <end position="11"/>
    </location>
</feature>
<feature type="compositionally biased region" description="Low complexity" evidence="4">
    <location>
        <begin position="35"/>
        <end position="49"/>
    </location>
</feature>
<feature type="compositionally biased region" description="Basic and acidic residues" evidence="4">
    <location>
        <begin position="375"/>
        <end position="384"/>
    </location>
</feature>
<feature type="compositionally biased region" description="Polar residues" evidence="4">
    <location>
        <begin position="156"/>
        <end position="184"/>
    </location>
</feature>
<feature type="compositionally biased region" description="Basic and acidic residues" evidence="4">
    <location>
        <begin position="12"/>
        <end position="25"/>
    </location>
</feature>
<feature type="compositionally biased region" description="Polar residues" evidence="4">
    <location>
        <begin position="98"/>
        <end position="117"/>
    </location>
</feature>
<reference evidence="6" key="1">
    <citation type="journal article" date="2021" name="Nat. Commun.">
        <title>Genetic determinants of endophytism in the Arabidopsis root mycobiome.</title>
        <authorList>
            <person name="Mesny F."/>
            <person name="Miyauchi S."/>
            <person name="Thiergart T."/>
            <person name="Pickel B."/>
            <person name="Atanasova L."/>
            <person name="Karlsson M."/>
            <person name="Huettel B."/>
            <person name="Barry K.W."/>
            <person name="Haridas S."/>
            <person name="Chen C."/>
            <person name="Bauer D."/>
            <person name="Andreopoulos W."/>
            <person name="Pangilinan J."/>
            <person name="LaButti K."/>
            <person name="Riley R."/>
            <person name="Lipzen A."/>
            <person name="Clum A."/>
            <person name="Drula E."/>
            <person name="Henrissat B."/>
            <person name="Kohler A."/>
            <person name="Grigoriev I.V."/>
            <person name="Martin F.M."/>
            <person name="Hacquard S."/>
        </authorList>
    </citation>
    <scope>NUCLEOTIDE SEQUENCE</scope>
    <source>
        <strain evidence="6">MPI-SDFR-AT-0117</strain>
    </source>
</reference>
<evidence type="ECO:0000256" key="3">
    <source>
        <dbReference type="ARBA" id="ARBA00023242"/>
    </source>
</evidence>
<accession>A0A9P8VGS3</accession>
<protein>
    <recommendedName>
        <fullName evidence="5">BRCT domain-containing protein</fullName>
    </recommendedName>
</protein>
<feature type="compositionally biased region" description="Low complexity" evidence="4">
    <location>
        <begin position="120"/>
        <end position="130"/>
    </location>
</feature>
<feature type="compositionally biased region" description="Polar residues" evidence="4">
    <location>
        <begin position="500"/>
        <end position="516"/>
    </location>
</feature>
<feature type="compositionally biased region" description="Pro residues" evidence="4">
    <location>
        <begin position="541"/>
        <end position="550"/>
    </location>
</feature>
<feature type="compositionally biased region" description="Acidic residues" evidence="4">
    <location>
        <begin position="339"/>
        <end position="348"/>
    </location>
</feature>
<dbReference type="InterPro" id="IPR036420">
    <property type="entry name" value="BRCT_dom_sf"/>
</dbReference>
<dbReference type="CDD" id="cd17745">
    <property type="entry name" value="BRCT_p53bp1_rpt1"/>
    <property type="match status" value="1"/>
</dbReference>
<organism evidence="6 7">
    <name type="scientific">Plectosphaerella plurivora</name>
    <dbReference type="NCBI Taxonomy" id="936078"/>
    <lineage>
        <taxon>Eukaryota</taxon>
        <taxon>Fungi</taxon>
        <taxon>Dikarya</taxon>
        <taxon>Ascomycota</taxon>
        <taxon>Pezizomycotina</taxon>
        <taxon>Sordariomycetes</taxon>
        <taxon>Hypocreomycetidae</taxon>
        <taxon>Glomerellales</taxon>
        <taxon>Plectosphaerellaceae</taxon>
        <taxon>Plectosphaerella</taxon>
    </lineage>
</organism>
<dbReference type="EMBL" id="JAGSXJ010000005">
    <property type="protein sequence ID" value="KAH6691364.1"/>
    <property type="molecule type" value="Genomic_DNA"/>
</dbReference>
<feature type="compositionally biased region" description="Low complexity" evidence="4">
    <location>
        <begin position="358"/>
        <end position="369"/>
    </location>
</feature>
<keyword evidence="3" id="KW-0539">Nucleus</keyword>
<dbReference type="GO" id="GO:0045944">
    <property type="term" value="P:positive regulation of transcription by RNA polymerase II"/>
    <property type="evidence" value="ECO:0007669"/>
    <property type="project" value="TreeGrafter"/>
</dbReference>
<evidence type="ECO:0000313" key="7">
    <source>
        <dbReference type="Proteomes" id="UP000770015"/>
    </source>
</evidence>
<comment type="caution">
    <text evidence="6">The sequence shown here is derived from an EMBL/GenBank/DDBJ whole genome shotgun (WGS) entry which is preliminary data.</text>
</comment>
<feature type="region of interest" description="Disordered" evidence="4">
    <location>
        <begin position="528"/>
        <end position="610"/>
    </location>
</feature>
<dbReference type="Gene3D" id="3.40.50.10190">
    <property type="entry name" value="BRCT domain"/>
    <property type="match status" value="1"/>
</dbReference>
<feature type="region of interest" description="Disordered" evidence="4">
    <location>
        <begin position="632"/>
        <end position="655"/>
    </location>
</feature>
<feature type="region of interest" description="Disordered" evidence="4">
    <location>
        <begin position="156"/>
        <end position="516"/>
    </location>
</feature>
<feature type="compositionally biased region" description="Low complexity" evidence="4">
    <location>
        <begin position="77"/>
        <end position="89"/>
    </location>
</feature>
<feature type="compositionally biased region" description="Polar residues" evidence="4">
    <location>
        <begin position="639"/>
        <end position="652"/>
    </location>
</feature>
<dbReference type="GO" id="GO:0042393">
    <property type="term" value="F:histone binding"/>
    <property type="evidence" value="ECO:0007669"/>
    <property type="project" value="TreeGrafter"/>
</dbReference>